<dbReference type="Pfam" id="PF02171">
    <property type="entry name" value="Piwi"/>
    <property type="match status" value="1"/>
</dbReference>
<dbReference type="InterPro" id="IPR003100">
    <property type="entry name" value="PAZ_dom"/>
</dbReference>
<sequence length="844" mass="94765">MSQQLLRRPAYGTAGKPVEVLANHYALTALPRGNLIHLDVKITTDKEVKEQETKRQIIAQLQAVHKNKLGKATLAYDGMATAFSPHPMAAGSVLSVEVMHEDDIHGLINNNDDDVTMPDAGDGGASGKRKPRIFKVMLRQVGVVNMETVQAFYSGKLRDPEALLLPTMALEVMLRHMMASRFLSIGRSIYTGEDCRGLPNGLDAWRGYTMSVRPGESNLMLNINATTSAFYRPGPLVDFVREFVEARDYADIPHRLRRTLKRVRVHVTHRKDFKPRLTITDLSSKPAREATFNVGDSKKIITVEEYFAKQYGYRLRHPMLPCVVDTKGSLFPMELCVIEPNQRVRHQLNEAQLAEMIKYAAEKPHQRRNRINDCHHLVEFNRDSTLKQFGVRVDNRMVSIPARQLASPNILYHPSLGRHAMVEPRDGTWSLQGKRLLVPATIGSWAIIVFGSKERIPESKVKDYFVFMANQFMEKGINVVGKNPPVCYGHGQSDAEKALQQAIALAKTKFRAPPQIIFTIFTGTTDLYGSIKRIAETKLGILTQGMRSPHLFRPNAQYCGNMSLKVNKKLGGTNSKLVDRSIPVITSEPTIVMGADVSHPTGQQSRKQSEWPSIAAVCGSMDALLSSYDSTYRPQESCTEIIEKLGEMTKEILINFRRKSGHEPRRIIFYRDGVSDGEFQHVLDAEVRAIKQACRELSANYNPKLTFIVAKKRHHTRLFAAQGGPQATDRSGNCKPGTVVDRVISSPGLYDFFLQAHAGIQGTCNPVHYVVLYDENKMSPDTVQEMTNRMSYTFSRCSRSVSLVPAVYWAHLMADRARHYLKSKYDIGAAIGSLSLHIHARMRQ</sequence>
<evidence type="ECO:0000256" key="2">
    <source>
        <dbReference type="SAM" id="MobiDB-lite"/>
    </source>
</evidence>
<evidence type="ECO:0000259" key="4">
    <source>
        <dbReference type="PROSITE" id="PS50822"/>
    </source>
</evidence>
<dbReference type="Proteomes" id="UP000278143">
    <property type="component" value="Unassembled WGS sequence"/>
</dbReference>
<dbReference type="InterPro" id="IPR032472">
    <property type="entry name" value="ArgoL2"/>
</dbReference>
<evidence type="ECO:0000256" key="1">
    <source>
        <dbReference type="RuleBase" id="RU361178"/>
    </source>
</evidence>
<dbReference type="SUPFAM" id="SSF101690">
    <property type="entry name" value="PAZ domain"/>
    <property type="match status" value="1"/>
</dbReference>
<dbReference type="Pfam" id="PF02170">
    <property type="entry name" value="PAZ"/>
    <property type="match status" value="1"/>
</dbReference>
<dbReference type="InterPro" id="IPR003165">
    <property type="entry name" value="Piwi"/>
</dbReference>
<keyword evidence="6" id="KW-1185">Reference proteome</keyword>
<dbReference type="Gene3D" id="2.170.260.10">
    <property type="entry name" value="paz domain"/>
    <property type="match status" value="1"/>
</dbReference>
<dbReference type="Pfam" id="PF16487">
    <property type="entry name" value="ArgoMid"/>
    <property type="match status" value="1"/>
</dbReference>
<feature type="region of interest" description="Disordered" evidence="2">
    <location>
        <begin position="109"/>
        <end position="128"/>
    </location>
</feature>
<gene>
    <name evidence="5" type="ORF">SYNPS1DRAFT_33160</name>
</gene>
<dbReference type="PROSITE" id="PS50822">
    <property type="entry name" value="PIWI"/>
    <property type="match status" value="1"/>
</dbReference>
<name>A0A4V1J1D8_9FUNG</name>
<dbReference type="Pfam" id="PF16486">
    <property type="entry name" value="ArgoN"/>
    <property type="match status" value="1"/>
</dbReference>
<dbReference type="OrthoDB" id="10252740at2759"/>
<dbReference type="SUPFAM" id="SSF53098">
    <property type="entry name" value="Ribonuclease H-like"/>
    <property type="match status" value="1"/>
</dbReference>
<proteinExistence type="inferred from homology"/>
<dbReference type="SMART" id="SM00950">
    <property type="entry name" value="Piwi"/>
    <property type="match status" value="1"/>
</dbReference>
<dbReference type="InterPro" id="IPR036397">
    <property type="entry name" value="RNaseH_sf"/>
</dbReference>
<accession>A0A4V1J1D8</accession>
<dbReference type="Gene3D" id="3.30.420.10">
    <property type="entry name" value="Ribonuclease H-like superfamily/Ribonuclease H"/>
    <property type="match status" value="1"/>
</dbReference>
<dbReference type="SMART" id="SM01163">
    <property type="entry name" value="DUF1785"/>
    <property type="match status" value="1"/>
</dbReference>
<dbReference type="CDD" id="cd02846">
    <property type="entry name" value="PAZ_argonaute_like"/>
    <property type="match status" value="1"/>
</dbReference>
<feature type="domain" description="PAZ" evidence="3">
    <location>
        <begin position="235"/>
        <end position="340"/>
    </location>
</feature>
<reference evidence="6" key="1">
    <citation type="journal article" date="2018" name="Nat. Microbiol.">
        <title>Leveraging single-cell genomics to expand the fungal tree of life.</title>
        <authorList>
            <person name="Ahrendt S.R."/>
            <person name="Quandt C.A."/>
            <person name="Ciobanu D."/>
            <person name="Clum A."/>
            <person name="Salamov A."/>
            <person name="Andreopoulos B."/>
            <person name="Cheng J.F."/>
            <person name="Woyke T."/>
            <person name="Pelin A."/>
            <person name="Henrissat B."/>
            <person name="Reynolds N.K."/>
            <person name="Benny G.L."/>
            <person name="Smith M.E."/>
            <person name="James T.Y."/>
            <person name="Grigoriev I.V."/>
        </authorList>
    </citation>
    <scope>NUCLEOTIDE SEQUENCE [LARGE SCALE GENOMIC DNA]</scope>
    <source>
        <strain evidence="6">Benny S71-1</strain>
    </source>
</reference>
<dbReference type="CDD" id="cd04657">
    <property type="entry name" value="Piwi_ago-like"/>
    <property type="match status" value="1"/>
</dbReference>
<dbReference type="Pfam" id="PF16488">
    <property type="entry name" value="ArgoL2"/>
    <property type="match status" value="1"/>
</dbReference>
<dbReference type="PANTHER" id="PTHR22891">
    <property type="entry name" value="EUKARYOTIC TRANSLATION INITIATION FACTOR 2C"/>
    <property type="match status" value="1"/>
</dbReference>
<evidence type="ECO:0000313" key="5">
    <source>
        <dbReference type="EMBL" id="RKP24709.1"/>
    </source>
</evidence>
<evidence type="ECO:0000313" key="6">
    <source>
        <dbReference type="Proteomes" id="UP000278143"/>
    </source>
</evidence>
<comment type="similarity">
    <text evidence="1">Belongs to the argonaute family.</text>
</comment>
<dbReference type="GO" id="GO:0003723">
    <property type="term" value="F:RNA binding"/>
    <property type="evidence" value="ECO:0007669"/>
    <property type="project" value="InterPro"/>
</dbReference>
<dbReference type="SMART" id="SM00949">
    <property type="entry name" value="PAZ"/>
    <property type="match status" value="1"/>
</dbReference>
<dbReference type="InterPro" id="IPR014811">
    <property type="entry name" value="ArgoL1"/>
</dbReference>
<protein>
    <submittedName>
        <fullName evidence="5">Piwi domain-containing protein</fullName>
    </submittedName>
</protein>
<dbReference type="InterPro" id="IPR045246">
    <property type="entry name" value="Piwi_ago-like"/>
</dbReference>
<dbReference type="InterPro" id="IPR032474">
    <property type="entry name" value="Argonaute_N"/>
</dbReference>
<dbReference type="InterPro" id="IPR012337">
    <property type="entry name" value="RNaseH-like_sf"/>
</dbReference>
<dbReference type="Pfam" id="PF08699">
    <property type="entry name" value="ArgoL1"/>
    <property type="match status" value="1"/>
</dbReference>
<dbReference type="AlphaFoldDB" id="A0A4V1J1D8"/>
<organism evidence="5 6">
    <name type="scientific">Syncephalis pseudoplumigaleata</name>
    <dbReference type="NCBI Taxonomy" id="1712513"/>
    <lineage>
        <taxon>Eukaryota</taxon>
        <taxon>Fungi</taxon>
        <taxon>Fungi incertae sedis</taxon>
        <taxon>Zoopagomycota</taxon>
        <taxon>Zoopagomycotina</taxon>
        <taxon>Zoopagomycetes</taxon>
        <taxon>Zoopagales</taxon>
        <taxon>Piptocephalidaceae</taxon>
        <taxon>Syncephalis</taxon>
    </lineage>
</organism>
<dbReference type="EMBL" id="KZ990074">
    <property type="protein sequence ID" value="RKP24709.1"/>
    <property type="molecule type" value="Genomic_DNA"/>
</dbReference>
<evidence type="ECO:0000259" key="3">
    <source>
        <dbReference type="PROSITE" id="PS50821"/>
    </source>
</evidence>
<dbReference type="InterPro" id="IPR032473">
    <property type="entry name" value="Argonaute_Mid_dom"/>
</dbReference>
<dbReference type="PROSITE" id="PS50821">
    <property type="entry name" value="PAZ"/>
    <property type="match status" value="1"/>
</dbReference>
<feature type="domain" description="Piwi" evidence="4">
    <location>
        <begin position="515"/>
        <end position="822"/>
    </location>
</feature>
<dbReference type="InterPro" id="IPR036085">
    <property type="entry name" value="PAZ_dom_sf"/>
</dbReference>
<dbReference type="Gene3D" id="3.40.50.2300">
    <property type="match status" value="1"/>
</dbReference>